<feature type="domain" description="PPM-type phosphatase" evidence="1">
    <location>
        <begin position="146"/>
        <end position="338"/>
    </location>
</feature>
<dbReference type="SUPFAM" id="SSF55874">
    <property type="entry name" value="ATPase domain of HSP90 chaperone/DNA topoisomerase II/histidine kinase"/>
    <property type="match status" value="1"/>
</dbReference>
<name>A0ABQ2GAN1_9ACTN</name>
<reference evidence="3" key="1">
    <citation type="journal article" date="2019" name="Int. J. Syst. Evol. Microbiol.">
        <title>The Global Catalogue of Microorganisms (GCM) 10K type strain sequencing project: providing services to taxonomists for standard genome sequencing and annotation.</title>
        <authorList>
            <consortium name="The Broad Institute Genomics Platform"/>
            <consortium name="The Broad Institute Genome Sequencing Center for Infectious Disease"/>
            <person name="Wu L."/>
            <person name="Ma J."/>
        </authorList>
    </citation>
    <scope>NUCLEOTIDE SEQUENCE [LARGE SCALE GENOMIC DNA]</scope>
    <source>
        <strain evidence="3">CGMCC 4.5581</strain>
    </source>
</reference>
<dbReference type="Gene3D" id="3.60.40.10">
    <property type="entry name" value="PPM-type phosphatase domain"/>
    <property type="match status" value="1"/>
</dbReference>
<dbReference type="Pfam" id="PF13581">
    <property type="entry name" value="HATPase_c_2"/>
    <property type="match status" value="1"/>
</dbReference>
<dbReference type="EMBL" id="BMMI01000012">
    <property type="protein sequence ID" value="GGL83818.1"/>
    <property type="molecule type" value="Genomic_DNA"/>
</dbReference>
<dbReference type="PANTHER" id="PTHR35801">
    <property type="entry name" value="PHOSPHOSERINE PHOSPHATASE RSBX"/>
    <property type="match status" value="1"/>
</dbReference>
<organism evidence="2 3">
    <name type="scientific">Modestobacter marinus</name>
    <dbReference type="NCBI Taxonomy" id="477641"/>
    <lineage>
        <taxon>Bacteria</taxon>
        <taxon>Bacillati</taxon>
        <taxon>Actinomycetota</taxon>
        <taxon>Actinomycetes</taxon>
        <taxon>Geodermatophilales</taxon>
        <taxon>Geodermatophilaceae</taxon>
        <taxon>Modestobacter</taxon>
    </lineage>
</organism>
<proteinExistence type="predicted"/>
<dbReference type="Proteomes" id="UP000648663">
    <property type="component" value="Unassembled WGS sequence"/>
</dbReference>
<dbReference type="Gene3D" id="3.30.565.10">
    <property type="entry name" value="Histidine kinase-like ATPase, C-terminal domain"/>
    <property type="match status" value="1"/>
</dbReference>
<dbReference type="Pfam" id="PF07228">
    <property type="entry name" value="SpoIIE"/>
    <property type="match status" value="1"/>
</dbReference>
<evidence type="ECO:0000313" key="3">
    <source>
        <dbReference type="Proteomes" id="UP000648663"/>
    </source>
</evidence>
<dbReference type="InterPro" id="IPR036890">
    <property type="entry name" value="HATPase_C_sf"/>
</dbReference>
<dbReference type="InterPro" id="IPR003594">
    <property type="entry name" value="HATPase_dom"/>
</dbReference>
<dbReference type="InterPro" id="IPR036457">
    <property type="entry name" value="PPM-type-like_dom_sf"/>
</dbReference>
<protein>
    <submittedName>
        <fullName evidence="2">Transcriptional regulator</fullName>
    </submittedName>
</protein>
<gene>
    <name evidence="2" type="ORF">GCM10011589_45260</name>
</gene>
<dbReference type="InterPro" id="IPR039248">
    <property type="entry name" value="Ptase_RsbX"/>
</dbReference>
<dbReference type="InterPro" id="IPR001932">
    <property type="entry name" value="PPM-type_phosphatase-like_dom"/>
</dbReference>
<keyword evidence="3" id="KW-1185">Reference proteome</keyword>
<comment type="caution">
    <text evidence="2">The sequence shown here is derived from an EMBL/GenBank/DDBJ whole genome shotgun (WGS) entry which is preliminary data.</text>
</comment>
<dbReference type="SUPFAM" id="SSF81606">
    <property type="entry name" value="PP2C-like"/>
    <property type="match status" value="1"/>
</dbReference>
<sequence length="347" mass="35107">MAETPMSATQSSVRLRVADPGMVLVAQQHARRVAKLAGLDAAGADHAALAAAELAGNAQRHGRAGELLLQPSAEGAAIDVVAFDRGPGVADWARSSADGYSTTPGSLGTGLGAVARIATTLTAHSELNRGTVVSARIGPAGNAPMVSAFGSPRRGERINGDAWSWSVSDGEVFAVLADGLGHGPDAAAASALAVADVASLAASEPPQVLHDVHARLRSTRGAAVTVVRLRRSSTGEGSELLVTGVGNVAATVVALDGSVRRTLISAGTAGLAVRTPTQTITPVPTGSVVVLHTDGLLSSWTMQGRARVVAAPPAVLAAVLLRDFERGTDDTGVVVLRPPAALDRLDR</sequence>
<dbReference type="SMART" id="SM00331">
    <property type="entry name" value="PP2C_SIG"/>
    <property type="match status" value="1"/>
</dbReference>
<dbReference type="PANTHER" id="PTHR35801:SF1">
    <property type="entry name" value="PHOSPHOSERINE PHOSPHATASE RSBX"/>
    <property type="match status" value="1"/>
</dbReference>
<accession>A0ABQ2GAN1</accession>
<evidence type="ECO:0000259" key="1">
    <source>
        <dbReference type="SMART" id="SM00331"/>
    </source>
</evidence>
<evidence type="ECO:0000313" key="2">
    <source>
        <dbReference type="EMBL" id="GGL83818.1"/>
    </source>
</evidence>